<proteinExistence type="predicted"/>
<dbReference type="PANTHER" id="PTHR48100">
    <property type="entry name" value="BROAD-SPECIFICITY PHOSPHATASE YOR283W-RELATED"/>
    <property type="match status" value="1"/>
</dbReference>
<gene>
    <name evidence="1" type="ORF">SAMN02910280_2055</name>
</gene>
<name>A0A1K1NIM4_RUMFL</name>
<dbReference type="GO" id="GO:0016791">
    <property type="term" value="F:phosphatase activity"/>
    <property type="evidence" value="ECO:0007669"/>
    <property type="project" value="TreeGrafter"/>
</dbReference>
<dbReference type="AlphaFoldDB" id="A0A1K1NIM4"/>
<evidence type="ECO:0000313" key="2">
    <source>
        <dbReference type="Proteomes" id="UP000183461"/>
    </source>
</evidence>
<dbReference type="InterPro" id="IPR013078">
    <property type="entry name" value="His_Pase_superF_clade-1"/>
</dbReference>
<sequence>MKILLIRHGLTAGNLEKRYIGRTDEPLCSEGIAQLKTLKLQSCEKVVCSPMKRCIQTAEILFPNMEYQFIKDLRECDFGDFEGKNYKKLSYDVNYQRWIDSGGTLPFPNGEAPDDFRRRCVKAFEAAVEKCDKSASVAFVVHGGAIMSILEKYAVPHRDYYDFQCKNGHGYVCDWDGNSLIITEKI</sequence>
<dbReference type="SUPFAM" id="SSF53254">
    <property type="entry name" value="Phosphoglycerate mutase-like"/>
    <property type="match status" value="1"/>
</dbReference>
<evidence type="ECO:0000313" key="1">
    <source>
        <dbReference type="EMBL" id="SFW35322.1"/>
    </source>
</evidence>
<dbReference type="RefSeq" id="WP_072300306.1">
    <property type="nucleotide sequence ID" value="NZ_FPIP01000004.1"/>
</dbReference>
<accession>A0A1K1NIM4</accession>
<dbReference type="InterPro" id="IPR029033">
    <property type="entry name" value="His_PPase_superfam"/>
</dbReference>
<organism evidence="1 2">
    <name type="scientific">Ruminococcus flavefaciens</name>
    <dbReference type="NCBI Taxonomy" id="1265"/>
    <lineage>
        <taxon>Bacteria</taxon>
        <taxon>Bacillati</taxon>
        <taxon>Bacillota</taxon>
        <taxon>Clostridia</taxon>
        <taxon>Eubacteriales</taxon>
        <taxon>Oscillospiraceae</taxon>
        <taxon>Ruminococcus</taxon>
    </lineage>
</organism>
<dbReference type="EMBL" id="FPIP01000004">
    <property type="protein sequence ID" value="SFW35322.1"/>
    <property type="molecule type" value="Genomic_DNA"/>
</dbReference>
<dbReference type="Pfam" id="PF00300">
    <property type="entry name" value="His_Phos_1"/>
    <property type="match status" value="1"/>
</dbReference>
<reference evidence="1 2" key="1">
    <citation type="submission" date="2016-11" db="EMBL/GenBank/DDBJ databases">
        <authorList>
            <person name="Jaros S."/>
            <person name="Januszkiewicz K."/>
            <person name="Wedrychowicz H."/>
        </authorList>
    </citation>
    <scope>NUCLEOTIDE SEQUENCE [LARGE SCALE GENOMIC DNA]</scope>
    <source>
        <strain evidence="1 2">YL228</strain>
    </source>
</reference>
<dbReference type="Gene3D" id="3.40.50.1240">
    <property type="entry name" value="Phosphoglycerate mutase-like"/>
    <property type="match status" value="1"/>
</dbReference>
<dbReference type="InterPro" id="IPR050275">
    <property type="entry name" value="PGM_Phosphatase"/>
</dbReference>
<dbReference type="PANTHER" id="PTHR48100:SF1">
    <property type="entry name" value="HISTIDINE PHOSPHATASE FAMILY PROTEIN-RELATED"/>
    <property type="match status" value="1"/>
</dbReference>
<protein>
    <submittedName>
        <fullName evidence="1">Alpha-ribazole phosphatase</fullName>
    </submittedName>
</protein>
<dbReference type="Proteomes" id="UP000183461">
    <property type="component" value="Unassembled WGS sequence"/>
</dbReference>
<dbReference type="SMART" id="SM00855">
    <property type="entry name" value="PGAM"/>
    <property type="match status" value="1"/>
</dbReference>
<dbReference type="CDD" id="cd07067">
    <property type="entry name" value="HP_PGM_like"/>
    <property type="match status" value="1"/>
</dbReference>
<dbReference type="GO" id="GO:0005737">
    <property type="term" value="C:cytoplasm"/>
    <property type="evidence" value="ECO:0007669"/>
    <property type="project" value="TreeGrafter"/>
</dbReference>